<keyword evidence="2" id="KW-1185">Reference proteome</keyword>
<dbReference type="Proteomes" id="UP001519363">
    <property type="component" value="Unassembled WGS sequence"/>
</dbReference>
<proteinExistence type="predicted"/>
<name>A0ABS5AJM1_9PSEU</name>
<evidence type="ECO:0000313" key="1">
    <source>
        <dbReference type="EMBL" id="MBP2476577.1"/>
    </source>
</evidence>
<gene>
    <name evidence="1" type="ORF">JOF53_005449</name>
</gene>
<sequence>MTRQQAVEQLDAHLLAALKVLPEGAAYKKWYDDVVRCDLPSDSGPKGRVSAALDYEIQGLPMADFRVVFDKVVDYWTRNGYTVLADQRPSHWYVWVQSAPEEFRLALNGNDVGGLYLGGSSPCVWPKGTPS</sequence>
<comment type="caution">
    <text evidence="1">The sequence shown here is derived from an EMBL/GenBank/DDBJ whole genome shotgun (WGS) entry which is preliminary data.</text>
</comment>
<evidence type="ECO:0000313" key="2">
    <source>
        <dbReference type="Proteomes" id="UP001519363"/>
    </source>
</evidence>
<reference evidence="1 2" key="1">
    <citation type="submission" date="2021-03" db="EMBL/GenBank/DDBJ databases">
        <title>Sequencing the genomes of 1000 actinobacteria strains.</title>
        <authorList>
            <person name="Klenk H.-P."/>
        </authorList>
    </citation>
    <scope>NUCLEOTIDE SEQUENCE [LARGE SCALE GENOMIC DNA]</scope>
    <source>
        <strain evidence="1 2">DSM 44580</strain>
    </source>
</reference>
<accession>A0ABS5AJM1</accession>
<organism evidence="1 2">
    <name type="scientific">Crossiella equi</name>
    <dbReference type="NCBI Taxonomy" id="130796"/>
    <lineage>
        <taxon>Bacteria</taxon>
        <taxon>Bacillati</taxon>
        <taxon>Actinomycetota</taxon>
        <taxon>Actinomycetes</taxon>
        <taxon>Pseudonocardiales</taxon>
        <taxon>Pseudonocardiaceae</taxon>
        <taxon>Crossiella</taxon>
    </lineage>
</organism>
<dbReference type="RefSeq" id="WP_143342677.1">
    <property type="nucleotide sequence ID" value="NZ_JAGIOO010000001.1"/>
</dbReference>
<dbReference type="EMBL" id="JAGIOO010000001">
    <property type="protein sequence ID" value="MBP2476577.1"/>
    <property type="molecule type" value="Genomic_DNA"/>
</dbReference>
<protein>
    <submittedName>
        <fullName evidence="1">Uncharacterized protein</fullName>
    </submittedName>
</protein>